<dbReference type="SUPFAM" id="SSF50129">
    <property type="entry name" value="GroES-like"/>
    <property type="match status" value="1"/>
</dbReference>
<keyword evidence="6" id="KW-0560">Oxidoreductase</keyword>
<dbReference type="InterPro" id="IPR013149">
    <property type="entry name" value="ADH-like_C"/>
</dbReference>
<evidence type="ECO:0000259" key="8">
    <source>
        <dbReference type="SMART" id="SM00829"/>
    </source>
</evidence>
<accession>A0A4R8C814</accession>
<dbReference type="EMBL" id="SODP01000002">
    <property type="protein sequence ID" value="TDW69533.1"/>
    <property type="molecule type" value="Genomic_DNA"/>
</dbReference>
<protein>
    <recommendedName>
        <fullName evidence="3">alcohol dehydrogenase</fullName>
        <ecNumber evidence="3">1.1.1.1</ecNumber>
    </recommendedName>
</protein>
<dbReference type="SMART" id="SM00829">
    <property type="entry name" value="PKS_ER"/>
    <property type="match status" value="1"/>
</dbReference>
<dbReference type="SUPFAM" id="SSF51735">
    <property type="entry name" value="NAD(P)-binding Rossmann-fold domains"/>
    <property type="match status" value="1"/>
</dbReference>
<dbReference type="Proteomes" id="UP000295146">
    <property type="component" value="Unassembled WGS sequence"/>
</dbReference>
<dbReference type="AlphaFoldDB" id="A0A4R8C814"/>
<dbReference type="PANTHER" id="PTHR42940">
    <property type="entry name" value="ALCOHOL DEHYDROGENASE 1-RELATED"/>
    <property type="match status" value="1"/>
</dbReference>
<dbReference type="PROSITE" id="PS00059">
    <property type="entry name" value="ADH_ZINC"/>
    <property type="match status" value="1"/>
</dbReference>
<reference evidence="9 10" key="1">
    <citation type="submission" date="2019-03" db="EMBL/GenBank/DDBJ databases">
        <title>Genomic Encyclopedia of Type Strains, Phase III (KMG-III): the genomes of soil and plant-associated and newly described type strains.</title>
        <authorList>
            <person name="Whitman W."/>
        </authorList>
    </citation>
    <scope>NUCLEOTIDE SEQUENCE [LARGE SCALE GENOMIC DNA]</scope>
    <source>
        <strain evidence="9 10">VKM Ac-2573</strain>
    </source>
</reference>
<feature type="domain" description="Enoyl reductase (ER)" evidence="8">
    <location>
        <begin position="3"/>
        <end position="332"/>
    </location>
</feature>
<dbReference type="GO" id="GO:0008270">
    <property type="term" value="F:zinc ion binding"/>
    <property type="evidence" value="ECO:0007669"/>
    <property type="project" value="InterPro"/>
</dbReference>
<dbReference type="Gene3D" id="3.40.50.720">
    <property type="entry name" value="NAD(P)-binding Rossmann-like Domain"/>
    <property type="match status" value="1"/>
</dbReference>
<dbReference type="Pfam" id="PF00107">
    <property type="entry name" value="ADH_zinc_N"/>
    <property type="match status" value="1"/>
</dbReference>
<evidence type="ECO:0000313" key="9">
    <source>
        <dbReference type="EMBL" id="TDW69533.1"/>
    </source>
</evidence>
<evidence type="ECO:0000256" key="3">
    <source>
        <dbReference type="ARBA" id="ARBA00013190"/>
    </source>
</evidence>
<dbReference type="GO" id="GO:0004022">
    <property type="term" value="F:alcohol dehydrogenase (NAD+) activity"/>
    <property type="evidence" value="ECO:0007669"/>
    <property type="project" value="UniProtKB-EC"/>
</dbReference>
<comment type="cofactor">
    <cofactor evidence="1 7">
        <name>Zn(2+)</name>
        <dbReference type="ChEBI" id="CHEBI:29105"/>
    </cofactor>
</comment>
<name>A0A4R8C814_9ACTN</name>
<dbReference type="InterPro" id="IPR036291">
    <property type="entry name" value="NAD(P)-bd_dom_sf"/>
</dbReference>
<dbReference type="Gene3D" id="3.90.180.10">
    <property type="entry name" value="Medium-chain alcohol dehydrogenases, catalytic domain"/>
    <property type="match status" value="1"/>
</dbReference>
<dbReference type="InterPro" id="IPR013154">
    <property type="entry name" value="ADH-like_N"/>
</dbReference>
<comment type="caution">
    <text evidence="9">The sequence shown here is derived from an EMBL/GenBank/DDBJ whole genome shotgun (WGS) entry which is preliminary data.</text>
</comment>
<dbReference type="GO" id="GO:0005737">
    <property type="term" value="C:cytoplasm"/>
    <property type="evidence" value="ECO:0007669"/>
    <property type="project" value="TreeGrafter"/>
</dbReference>
<evidence type="ECO:0000256" key="4">
    <source>
        <dbReference type="ARBA" id="ARBA00022723"/>
    </source>
</evidence>
<proteinExistence type="inferred from homology"/>
<dbReference type="InterPro" id="IPR011032">
    <property type="entry name" value="GroES-like_sf"/>
</dbReference>
<evidence type="ECO:0000313" key="10">
    <source>
        <dbReference type="Proteomes" id="UP000295146"/>
    </source>
</evidence>
<dbReference type="OrthoDB" id="3567264at2"/>
<dbReference type="RefSeq" id="WP_134104754.1">
    <property type="nucleotide sequence ID" value="NZ_SODP01000002.1"/>
</dbReference>
<evidence type="ECO:0000256" key="6">
    <source>
        <dbReference type="ARBA" id="ARBA00023002"/>
    </source>
</evidence>
<keyword evidence="5 7" id="KW-0862">Zinc</keyword>
<gene>
    <name evidence="9" type="ORF">EV653_3558</name>
</gene>
<dbReference type="PANTHER" id="PTHR42940:SF7">
    <property type="entry name" value="ALCOHOL DEHYDROGENASE-LIKE N-TERMINAL DOMAIN-CONTAINING PROTEIN"/>
    <property type="match status" value="1"/>
</dbReference>
<evidence type="ECO:0000256" key="2">
    <source>
        <dbReference type="ARBA" id="ARBA00008072"/>
    </source>
</evidence>
<keyword evidence="4 7" id="KW-0479">Metal-binding</keyword>
<evidence type="ECO:0000256" key="5">
    <source>
        <dbReference type="ARBA" id="ARBA00022833"/>
    </source>
</evidence>
<sequence>MTGTMRAAQVQQAGGPFVVTDVPIPEPKAGQVRVKVHACGICGGDAIPRNALFGTVLPRIPGHEIGGVVDAVGEGVTVWEVGQRVGVGWSGGVDFTCEYCRRGDFTNCVNRTIVGTSYDGGYAEFMVAPQDAVARIPDDLSFEDAAPLMCGGITAFNALRHAHAGPGDTIAVQGVGGVGHLAIQFADKMGFRTVAINRGRDKEKLARQLGADEYIDSTEGDAGEALRALGGADVVLATVSRAELQSDLVKGLRRNGQLIVLEGSDPIQVTGHALSDGRLSVSGWYSGVSADSEDTLNFAVLKGIRPIIETFPLEEAEEAWQHQPKANLRIVLKTQPE</sequence>
<dbReference type="InterPro" id="IPR020843">
    <property type="entry name" value="ER"/>
</dbReference>
<dbReference type="EC" id="1.1.1.1" evidence="3"/>
<keyword evidence="10" id="KW-1185">Reference proteome</keyword>
<evidence type="ECO:0000256" key="1">
    <source>
        <dbReference type="ARBA" id="ARBA00001947"/>
    </source>
</evidence>
<comment type="similarity">
    <text evidence="2 7">Belongs to the zinc-containing alcohol dehydrogenase family.</text>
</comment>
<dbReference type="Pfam" id="PF08240">
    <property type="entry name" value="ADH_N"/>
    <property type="match status" value="1"/>
</dbReference>
<evidence type="ECO:0000256" key="7">
    <source>
        <dbReference type="RuleBase" id="RU361277"/>
    </source>
</evidence>
<dbReference type="InterPro" id="IPR002328">
    <property type="entry name" value="ADH_Zn_CS"/>
</dbReference>
<organism evidence="9 10">
    <name type="scientific">Kribbella pratensis</name>
    <dbReference type="NCBI Taxonomy" id="2512112"/>
    <lineage>
        <taxon>Bacteria</taxon>
        <taxon>Bacillati</taxon>
        <taxon>Actinomycetota</taxon>
        <taxon>Actinomycetes</taxon>
        <taxon>Propionibacteriales</taxon>
        <taxon>Kribbellaceae</taxon>
        <taxon>Kribbella</taxon>
    </lineage>
</organism>